<comment type="caution">
    <text evidence="8">The sequence shown here is derived from an EMBL/GenBank/DDBJ whole genome shotgun (WGS) entry which is preliminary data.</text>
</comment>
<keyword evidence="4" id="KW-0378">Hydrolase</keyword>
<evidence type="ECO:0000313" key="9">
    <source>
        <dbReference type="Proteomes" id="UP000593564"/>
    </source>
</evidence>
<dbReference type="GO" id="GO:0008889">
    <property type="term" value="F:glycerophosphodiester phosphodiesterase activity"/>
    <property type="evidence" value="ECO:0007669"/>
    <property type="project" value="UniProtKB-EC"/>
</dbReference>
<accession>A0A7J7GET6</accession>
<dbReference type="EMBL" id="JACBKZ010000011">
    <property type="protein sequence ID" value="KAF5939240.1"/>
    <property type="molecule type" value="Genomic_DNA"/>
</dbReference>
<evidence type="ECO:0000256" key="5">
    <source>
        <dbReference type="ARBA" id="ARBA00047512"/>
    </source>
</evidence>
<keyword evidence="9" id="KW-1185">Reference proteome</keyword>
<reference evidence="9" key="1">
    <citation type="journal article" date="2020" name="Nat. Commun.">
        <title>Genome assembly of wild tea tree DASZ reveals pedigree and selection history of tea varieties.</title>
        <authorList>
            <person name="Zhang W."/>
            <person name="Zhang Y."/>
            <person name="Qiu H."/>
            <person name="Guo Y."/>
            <person name="Wan H."/>
            <person name="Zhang X."/>
            <person name="Scossa F."/>
            <person name="Alseekh S."/>
            <person name="Zhang Q."/>
            <person name="Wang P."/>
            <person name="Xu L."/>
            <person name="Schmidt M.H."/>
            <person name="Jia X."/>
            <person name="Li D."/>
            <person name="Zhu A."/>
            <person name="Guo F."/>
            <person name="Chen W."/>
            <person name="Ni D."/>
            <person name="Usadel B."/>
            <person name="Fernie A.R."/>
            <person name="Wen W."/>
        </authorList>
    </citation>
    <scope>NUCLEOTIDE SEQUENCE [LARGE SCALE GENOMIC DNA]</scope>
    <source>
        <strain evidence="9">cv. G240</strain>
    </source>
</reference>
<dbReference type="EC" id="3.1.4.46" evidence="2"/>
<evidence type="ECO:0000256" key="7">
    <source>
        <dbReference type="SAM" id="SignalP"/>
    </source>
</evidence>
<dbReference type="Proteomes" id="UP000593564">
    <property type="component" value="Unassembled WGS sequence"/>
</dbReference>
<gene>
    <name evidence="8" type="ORF">HYC85_023499</name>
</gene>
<dbReference type="PANTHER" id="PTHR43620">
    <property type="entry name" value="GLYCEROPHOSPHORYL DIESTER PHOSPHODIESTERASE"/>
    <property type="match status" value="1"/>
</dbReference>
<comment type="catalytic activity">
    <reaction evidence="5">
        <text>a sn-glycero-3-phosphodiester + H2O = an alcohol + sn-glycerol 3-phosphate + H(+)</text>
        <dbReference type="Rhea" id="RHEA:12969"/>
        <dbReference type="ChEBI" id="CHEBI:15377"/>
        <dbReference type="ChEBI" id="CHEBI:15378"/>
        <dbReference type="ChEBI" id="CHEBI:30879"/>
        <dbReference type="ChEBI" id="CHEBI:57597"/>
        <dbReference type="ChEBI" id="CHEBI:83408"/>
        <dbReference type="EC" id="3.1.4.46"/>
    </reaction>
</comment>
<proteinExistence type="inferred from homology"/>
<evidence type="ECO:0000256" key="4">
    <source>
        <dbReference type="ARBA" id="ARBA00022801"/>
    </source>
</evidence>
<keyword evidence="7" id="KW-0732">Signal</keyword>
<feature type="signal peptide" evidence="7">
    <location>
        <begin position="1"/>
        <end position="24"/>
    </location>
</feature>
<evidence type="ECO:0000256" key="3">
    <source>
        <dbReference type="ARBA" id="ARBA00022798"/>
    </source>
</evidence>
<keyword evidence="3" id="KW-0319">Glycerol metabolism</keyword>
<keyword evidence="6" id="KW-0472">Membrane</keyword>
<name>A0A7J7GET6_CAMSI</name>
<evidence type="ECO:0000256" key="1">
    <source>
        <dbReference type="ARBA" id="ARBA00007277"/>
    </source>
</evidence>
<dbReference type="GO" id="GO:0006071">
    <property type="term" value="P:glycerol metabolic process"/>
    <property type="evidence" value="ECO:0007669"/>
    <property type="project" value="UniProtKB-KW"/>
</dbReference>
<organism evidence="8 9">
    <name type="scientific">Camellia sinensis</name>
    <name type="common">Tea plant</name>
    <name type="synonym">Thea sinensis</name>
    <dbReference type="NCBI Taxonomy" id="4442"/>
    <lineage>
        <taxon>Eukaryota</taxon>
        <taxon>Viridiplantae</taxon>
        <taxon>Streptophyta</taxon>
        <taxon>Embryophyta</taxon>
        <taxon>Tracheophyta</taxon>
        <taxon>Spermatophyta</taxon>
        <taxon>Magnoliopsida</taxon>
        <taxon>eudicotyledons</taxon>
        <taxon>Gunneridae</taxon>
        <taxon>Pentapetalae</taxon>
        <taxon>asterids</taxon>
        <taxon>Ericales</taxon>
        <taxon>Theaceae</taxon>
        <taxon>Camellia</taxon>
    </lineage>
</organism>
<feature type="transmembrane region" description="Helical" evidence="6">
    <location>
        <begin position="78"/>
        <end position="101"/>
    </location>
</feature>
<evidence type="ECO:0000313" key="8">
    <source>
        <dbReference type="EMBL" id="KAF5939240.1"/>
    </source>
</evidence>
<evidence type="ECO:0000256" key="2">
    <source>
        <dbReference type="ARBA" id="ARBA00012247"/>
    </source>
</evidence>
<sequence length="104" mass="11616">MNHWLMSSKRLWQMLKTSLNLLLASKVPLSYNPVAEYLSFIDNGNFSVDGVLSNFPITPSAAIACFSHRGRNVSGQGMLLLCSASSLRQILFFLFCLWVVLMSV</sequence>
<keyword evidence="6" id="KW-1133">Transmembrane helix</keyword>
<dbReference type="AlphaFoldDB" id="A0A7J7GET6"/>
<dbReference type="PANTHER" id="PTHR43620:SF7">
    <property type="entry name" value="GLYCEROPHOSPHODIESTER PHOSPHODIESTERASE GDPD5-RELATED"/>
    <property type="match status" value="1"/>
</dbReference>
<protein>
    <recommendedName>
        <fullName evidence="2">glycerophosphodiester phosphodiesterase</fullName>
        <ecNumber evidence="2">3.1.4.46</ecNumber>
    </recommendedName>
</protein>
<keyword evidence="6" id="KW-0812">Transmembrane</keyword>
<feature type="chain" id="PRO_5029463985" description="glycerophosphodiester phosphodiesterase" evidence="7">
    <location>
        <begin position="25"/>
        <end position="104"/>
    </location>
</feature>
<reference evidence="8 9" key="2">
    <citation type="submission" date="2020-07" db="EMBL/GenBank/DDBJ databases">
        <title>Genome assembly of wild tea tree DASZ reveals pedigree and selection history of tea varieties.</title>
        <authorList>
            <person name="Zhang W."/>
        </authorList>
    </citation>
    <scope>NUCLEOTIDE SEQUENCE [LARGE SCALE GENOMIC DNA]</scope>
    <source>
        <strain evidence="9">cv. G240</strain>
        <tissue evidence="8">Leaf</tissue>
    </source>
</reference>
<evidence type="ECO:0000256" key="6">
    <source>
        <dbReference type="SAM" id="Phobius"/>
    </source>
</evidence>
<comment type="similarity">
    <text evidence="1">Belongs to the glycerophosphoryl diester phosphodiesterase family.</text>
</comment>